<feature type="domain" description="Putative zinc-finger" evidence="2">
    <location>
        <begin position="12"/>
        <end position="34"/>
    </location>
</feature>
<dbReference type="PANTHER" id="PTHR30273">
    <property type="entry name" value="PERIPLASMIC SIGNAL SENSOR AND SIGMA FACTOR ACTIVATOR FECR-RELATED"/>
    <property type="match status" value="1"/>
</dbReference>
<dbReference type="OrthoDB" id="7006010at2"/>
<dbReference type="AlphaFoldDB" id="A0A2U2BUM5"/>
<gene>
    <name evidence="3" type="ORF">DDZ18_08740</name>
</gene>
<proteinExistence type="predicted"/>
<name>A0A2U2BUM5_9PROT</name>
<evidence type="ECO:0000259" key="2">
    <source>
        <dbReference type="Pfam" id="PF13490"/>
    </source>
</evidence>
<organism evidence="3 4">
    <name type="scientific">Marinicauda salina</name>
    <dbReference type="NCBI Taxonomy" id="2135793"/>
    <lineage>
        <taxon>Bacteria</taxon>
        <taxon>Pseudomonadati</taxon>
        <taxon>Pseudomonadota</taxon>
        <taxon>Alphaproteobacteria</taxon>
        <taxon>Maricaulales</taxon>
        <taxon>Maricaulaceae</taxon>
        <taxon>Marinicauda</taxon>
    </lineage>
</organism>
<dbReference type="EMBL" id="QEXV01000003">
    <property type="protein sequence ID" value="PWE17731.1"/>
    <property type="molecule type" value="Genomic_DNA"/>
</dbReference>
<dbReference type="InterPro" id="IPR012373">
    <property type="entry name" value="Ferrdict_sens_TM"/>
</dbReference>
<dbReference type="Proteomes" id="UP000245168">
    <property type="component" value="Unassembled WGS sequence"/>
</dbReference>
<reference evidence="4" key="1">
    <citation type="submission" date="2018-05" db="EMBL/GenBank/DDBJ databases">
        <authorList>
            <person name="Liu B.-T."/>
        </authorList>
    </citation>
    <scope>NUCLEOTIDE SEQUENCE [LARGE SCALE GENOMIC DNA]</scope>
    <source>
        <strain evidence="4">WD6-1</strain>
    </source>
</reference>
<evidence type="ECO:0000313" key="3">
    <source>
        <dbReference type="EMBL" id="PWE17731.1"/>
    </source>
</evidence>
<comment type="caution">
    <text evidence="3">The sequence shown here is derived from an EMBL/GenBank/DDBJ whole genome shotgun (WGS) entry which is preliminary data.</text>
</comment>
<dbReference type="Gene3D" id="1.10.10.1320">
    <property type="entry name" value="Anti-sigma factor, zinc-finger domain"/>
    <property type="match status" value="1"/>
</dbReference>
<evidence type="ECO:0000313" key="4">
    <source>
        <dbReference type="Proteomes" id="UP000245168"/>
    </source>
</evidence>
<feature type="compositionally biased region" description="Basic and acidic residues" evidence="1">
    <location>
        <begin position="288"/>
        <end position="298"/>
    </location>
</feature>
<keyword evidence="4" id="KW-1185">Reference proteome</keyword>
<protein>
    <recommendedName>
        <fullName evidence="2">Putative zinc-finger domain-containing protein</fullName>
    </recommendedName>
</protein>
<dbReference type="PANTHER" id="PTHR30273:SF2">
    <property type="entry name" value="PROTEIN FECR"/>
    <property type="match status" value="1"/>
</dbReference>
<dbReference type="Pfam" id="PF13490">
    <property type="entry name" value="zf-HC2"/>
    <property type="match status" value="1"/>
</dbReference>
<dbReference type="InterPro" id="IPR027383">
    <property type="entry name" value="Znf_put"/>
</dbReference>
<evidence type="ECO:0000256" key="1">
    <source>
        <dbReference type="SAM" id="MobiDB-lite"/>
    </source>
</evidence>
<dbReference type="GO" id="GO:0016989">
    <property type="term" value="F:sigma factor antagonist activity"/>
    <property type="evidence" value="ECO:0007669"/>
    <property type="project" value="TreeGrafter"/>
</dbReference>
<dbReference type="RefSeq" id="WP_109252962.1">
    <property type="nucleotide sequence ID" value="NZ_QEXV01000003.1"/>
</dbReference>
<sequence>MTEIEHRASETDLQAYLDGELDEAERARVESALAADPRLRERLERDRRALDRLREAGAAVAEEPIPERLLATINRSARTVARRRFEGAKAAAVVVCAFAAGWLGAEWRDIDHPAPNSSTWEGLALFPAASVDAGGGMLSDAAVADLEEQTSGLLRLSESNLRLTHATSRIAGGRVIRELQYRADGGERLTVLASAPESSGPGNAAPRVASLDGEPLVYWTQGRTAIGVTGDFDVGTLSRLADEVRERLDRPASEPAPSRAQTVAGDAEPARSDPAAGVLQPALGAESRPTRVDARGDLLTDQSEVPG</sequence>
<accession>A0A2U2BUM5</accession>
<feature type="region of interest" description="Disordered" evidence="1">
    <location>
        <begin position="246"/>
        <end position="307"/>
    </location>
</feature>
<dbReference type="InterPro" id="IPR041916">
    <property type="entry name" value="Anti_sigma_zinc_sf"/>
</dbReference>